<name>A0A1I7GGU0_9BACT</name>
<dbReference type="InterPro" id="IPR029058">
    <property type="entry name" value="AB_hydrolase_fold"/>
</dbReference>
<organism evidence="1 2">
    <name type="scientific">Pontibacter akesuensis</name>
    <dbReference type="NCBI Taxonomy" id="388950"/>
    <lineage>
        <taxon>Bacteria</taxon>
        <taxon>Pseudomonadati</taxon>
        <taxon>Bacteroidota</taxon>
        <taxon>Cytophagia</taxon>
        <taxon>Cytophagales</taxon>
        <taxon>Hymenobacteraceae</taxon>
        <taxon>Pontibacter</taxon>
    </lineage>
</organism>
<reference evidence="2" key="1">
    <citation type="submission" date="2016-10" db="EMBL/GenBank/DDBJ databases">
        <authorList>
            <person name="Varghese N."/>
        </authorList>
    </citation>
    <scope>NUCLEOTIDE SEQUENCE [LARGE SCALE GENOMIC DNA]</scope>
    <source>
        <strain evidence="2">DSM 18820</strain>
    </source>
</reference>
<dbReference type="AlphaFoldDB" id="A0A1I7GGU0"/>
<evidence type="ECO:0000313" key="1">
    <source>
        <dbReference type="EMBL" id="SFU47653.1"/>
    </source>
</evidence>
<dbReference type="SUPFAM" id="SSF53474">
    <property type="entry name" value="alpha/beta-Hydrolases"/>
    <property type="match status" value="1"/>
</dbReference>
<sequence length="49" mass="5362">MRLAYSTPLCKALPFMCCRNLCIANYTFVGHSMGGKNALQVAADAPPEW</sequence>
<dbReference type="Proteomes" id="UP000182491">
    <property type="component" value="Unassembled WGS sequence"/>
</dbReference>
<protein>
    <submittedName>
        <fullName evidence="1">Uncharacterized protein</fullName>
    </submittedName>
</protein>
<keyword evidence="2" id="KW-1185">Reference proteome</keyword>
<proteinExistence type="predicted"/>
<evidence type="ECO:0000313" key="2">
    <source>
        <dbReference type="Proteomes" id="UP000182491"/>
    </source>
</evidence>
<dbReference type="EMBL" id="FPCA01000001">
    <property type="protein sequence ID" value="SFU47653.1"/>
    <property type="molecule type" value="Genomic_DNA"/>
</dbReference>
<gene>
    <name evidence="1" type="ORF">SAMN04487941_0999</name>
</gene>
<accession>A0A1I7GGU0</accession>